<comment type="subcellular location">
    <subcellularLocation>
        <location evidence="3">Cytoplasm</location>
    </subcellularLocation>
    <subcellularLocation>
        <location evidence="2">Nucleus</location>
    </subcellularLocation>
</comment>
<dbReference type="GO" id="GO:0006511">
    <property type="term" value="P:ubiquitin-dependent protein catabolic process"/>
    <property type="evidence" value="ECO:0007669"/>
    <property type="project" value="InterPro"/>
</dbReference>
<dbReference type="PROSITE" id="PS51698">
    <property type="entry name" value="U_BOX"/>
    <property type="match status" value="1"/>
</dbReference>
<evidence type="ECO:0000256" key="7">
    <source>
        <dbReference type="ARBA" id="ARBA00022490"/>
    </source>
</evidence>
<dbReference type="SMART" id="SM00504">
    <property type="entry name" value="Ubox"/>
    <property type="match status" value="1"/>
</dbReference>
<evidence type="ECO:0000256" key="5">
    <source>
        <dbReference type="ARBA" id="ARBA00007434"/>
    </source>
</evidence>
<evidence type="ECO:0000256" key="1">
    <source>
        <dbReference type="ARBA" id="ARBA00000900"/>
    </source>
</evidence>
<evidence type="ECO:0000256" key="11">
    <source>
        <dbReference type="SAM" id="MobiDB-lite"/>
    </source>
</evidence>
<keyword evidence="8" id="KW-0808">Transferase</keyword>
<evidence type="ECO:0000256" key="9">
    <source>
        <dbReference type="ARBA" id="ARBA00022786"/>
    </source>
</evidence>
<sequence length="1119" mass="127132">MGSAVVVDHVVKHVLGVALKKSERTTPAQKQIDTPNEKLYVGQFYTRITGLASTEDVTIDAGAIDDVARSAVFACILHNRNPLTLLSEAFGRCAQSAAYVEAARNPFDIPGIAREGCLQNEEQADLRQLLSDINRIIVTNSALLLVCPMFFNLEDLVAKQDLKKAPLDVGNDTVRCAMLTETLLPLKNAAYVQQVITEMWNNDEKVATDEMNRVFSHIKDTVTKRPIGEKPHAELVALTNVVGVKVGASMFVKWIKETDVMSVSWRSSGIQRDINSLLGRILSSQPMNEETIESAVMLKASHNVYERATNIRKTYFHGRRDLSTLRASMASVRQDHESYIEQVANLLKAILRTDFKNRKDLLVVFGQLVGLNSTKRNISRVTHVEQPPVSIDDNFKRRQLFMQDSTFGTSLNIMWLMLLLAGGITDKKLDCIDPNFCQISFYAKHKIHTAKSKLTTEEECVLYEMAAMRTVVDGMIGFVSSGNAGMGDETQLVEVLERQNFDAKACFNAKFITQIFWGTVHALGMLYLPCIQEFLKLIIFTIQAAQSSPDPMNESVFELLSHVFTWRCVMQNKKFLESLWHYINISLMFLLRCALYSRWEKIQLETERKLEGSALYVHIVNQYVAGKFTDSDDMTPEFTVLPVEFVDILLDVIKQLLIMHYYLDHIKPEDGNLFEYMDFELLIATCIFMMKAPQMTIKNLTLKCDTVSSIVLHLSKSGGITRFATSPTAKTNLVDALINVFIVSQRADYNSRVSCRLNIIQILTKLFDVEAYRKSFVTHIIASKEVFVQFMHLLLSDTTFIFEEVVTHLAEIRRRELAGITEDPRERQNESSTSSNQNNTQQGVQERRRQDDDEALDPSLQDGNIDANQLKSMNFEDLKRRTRSLVDYGSEITNLLHILCREFPIEITSLAVLLPQVASCLGCCLENLAGEDCTKLKVKNMAEYDFKPKDWLTNVVNCYLALYGGENPENAEPFMKAVVSEGRYFKPKNFERAYRIVTREMLLTSKDRRAFFNMSQKLCMYAKANSTLYQSAMEAEMPEEFLDPIMNDIMEDPVLLPTSGIVMDRKNIERHLMSEATDPFSRQPLTKADLVPQDELKRRIEEFMSSISQKGDGSDDFYQ</sequence>
<gene>
    <name evidence="13" type="ORF">BaOVIS_015400</name>
</gene>
<evidence type="ECO:0000259" key="12">
    <source>
        <dbReference type="PROSITE" id="PS51698"/>
    </source>
</evidence>
<keyword evidence="14" id="KW-1185">Reference proteome</keyword>
<dbReference type="EMBL" id="BLIY01000009">
    <property type="protein sequence ID" value="GFE54136.1"/>
    <property type="molecule type" value="Genomic_DNA"/>
</dbReference>
<feature type="compositionally biased region" description="Low complexity" evidence="11">
    <location>
        <begin position="830"/>
        <end position="842"/>
    </location>
</feature>
<dbReference type="GO" id="GO:0000209">
    <property type="term" value="P:protein polyubiquitination"/>
    <property type="evidence" value="ECO:0007669"/>
    <property type="project" value="TreeGrafter"/>
</dbReference>
<dbReference type="Pfam" id="PF10408">
    <property type="entry name" value="Ufd2P_core"/>
    <property type="match status" value="1"/>
</dbReference>
<dbReference type="OrthoDB" id="20295at2759"/>
<evidence type="ECO:0000256" key="4">
    <source>
        <dbReference type="ARBA" id="ARBA00004906"/>
    </source>
</evidence>
<comment type="pathway">
    <text evidence="4">Protein modification; protein ubiquitination.</text>
</comment>
<dbReference type="GO" id="GO:0034450">
    <property type="term" value="F:ubiquitin-ubiquitin ligase activity"/>
    <property type="evidence" value="ECO:0007669"/>
    <property type="project" value="InterPro"/>
</dbReference>
<dbReference type="FunFam" id="3.30.40.10:FF:000055">
    <property type="entry name" value="Ubiquitin conjugation factor e4 a"/>
    <property type="match status" value="1"/>
</dbReference>
<feature type="domain" description="U-box" evidence="12">
    <location>
        <begin position="1036"/>
        <end position="1110"/>
    </location>
</feature>
<keyword evidence="9" id="KW-0833">Ubl conjugation pathway</keyword>
<accession>A0A9W5TAJ9</accession>
<keyword evidence="7" id="KW-0963">Cytoplasm</keyword>
<dbReference type="GO" id="GO:0005737">
    <property type="term" value="C:cytoplasm"/>
    <property type="evidence" value="ECO:0007669"/>
    <property type="project" value="UniProtKB-SubCell"/>
</dbReference>
<dbReference type="Proteomes" id="UP001057455">
    <property type="component" value="Unassembled WGS sequence"/>
</dbReference>
<evidence type="ECO:0000256" key="6">
    <source>
        <dbReference type="ARBA" id="ARBA00012483"/>
    </source>
</evidence>
<reference evidence="13" key="1">
    <citation type="submission" date="2019-12" db="EMBL/GenBank/DDBJ databases">
        <title>Genome sequence of Babesia ovis.</title>
        <authorList>
            <person name="Yamagishi J."/>
            <person name="Sevinc F."/>
            <person name="Xuan X."/>
        </authorList>
    </citation>
    <scope>NUCLEOTIDE SEQUENCE</scope>
    <source>
        <strain evidence="13">Selcuk</strain>
    </source>
</reference>
<keyword evidence="10" id="KW-0539">Nucleus</keyword>
<evidence type="ECO:0000256" key="2">
    <source>
        <dbReference type="ARBA" id="ARBA00004123"/>
    </source>
</evidence>
<dbReference type="InterPro" id="IPR019474">
    <property type="entry name" value="Ub_conjug_fac_E4_core"/>
</dbReference>
<feature type="region of interest" description="Disordered" evidence="11">
    <location>
        <begin position="820"/>
        <end position="865"/>
    </location>
</feature>
<evidence type="ECO:0000256" key="10">
    <source>
        <dbReference type="ARBA" id="ARBA00023242"/>
    </source>
</evidence>
<evidence type="ECO:0000256" key="8">
    <source>
        <dbReference type="ARBA" id="ARBA00022679"/>
    </source>
</evidence>
<proteinExistence type="inferred from homology"/>
<comment type="caution">
    <text evidence="13">The sequence shown here is derived from an EMBL/GenBank/DDBJ whole genome shotgun (WGS) entry which is preliminary data.</text>
</comment>
<evidence type="ECO:0000313" key="14">
    <source>
        <dbReference type="Proteomes" id="UP001057455"/>
    </source>
</evidence>
<dbReference type="InterPro" id="IPR013083">
    <property type="entry name" value="Znf_RING/FYVE/PHD"/>
</dbReference>
<dbReference type="SUPFAM" id="SSF57850">
    <property type="entry name" value="RING/U-box"/>
    <property type="match status" value="1"/>
</dbReference>
<dbReference type="PANTHER" id="PTHR13931">
    <property type="entry name" value="UBIQUITINATION FACTOR E4"/>
    <property type="match status" value="1"/>
</dbReference>
<dbReference type="AlphaFoldDB" id="A0A9W5TAJ9"/>
<dbReference type="Gene3D" id="3.30.40.10">
    <property type="entry name" value="Zinc/RING finger domain, C3HC4 (zinc finger)"/>
    <property type="match status" value="1"/>
</dbReference>
<protein>
    <recommendedName>
        <fullName evidence="6">RING-type E3 ubiquitin transferase</fullName>
        <ecNumber evidence="6">2.3.2.27</ecNumber>
    </recommendedName>
</protein>
<feature type="compositionally biased region" description="Basic and acidic residues" evidence="11">
    <location>
        <begin position="820"/>
        <end position="829"/>
    </location>
</feature>
<dbReference type="GO" id="GO:0036503">
    <property type="term" value="P:ERAD pathway"/>
    <property type="evidence" value="ECO:0007669"/>
    <property type="project" value="InterPro"/>
</dbReference>
<comment type="catalytic activity">
    <reaction evidence="1">
        <text>S-ubiquitinyl-[E2 ubiquitin-conjugating enzyme]-L-cysteine + [acceptor protein]-L-lysine = [E2 ubiquitin-conjugating enzyme]-L-cysteine + N(6)-ubiquitinyl-[acceptor protein]-L-lysine.</text>
        <dbReference type="EC" id="2.3.2.27"/>
    </reaction>
</comment>
<dbReference type="InterPro" id="IPR045132">
    <property type="entry name" value="UBE4"/>
</dbReference>
<evidence type="ECO:0000256" key="3">
    <source>
        <dbReference type="ARBA" id="ARBA00004496"/>
    </source>
</evidence>
<evidence type="ECO:0000313" key="13">
    <source>
        <dbReference type="EMBL" id="GFE54136.1"/>
    </source>
</evidence>
<dbReference type="InterPro" id="IPR003613">
    <property type="entry name" value="Ubox_domain"/>
</dbReference>
<dbReference type="PANTHER" id="PTHR13931:SF2">
    <property type="entry name" value="UBIQUITIN CONJUGATION FACTOR E4 B"/>
    <property type="match status" value="1"/>
</dbReference>
<dbReference type="Pfam" id="PF04564">
    <property type="entry name" value="U-box"/>
    <property type="match status" value="1"/>
</dbReference>
<name>A0A9W5TAJ9_BABOV</name>
<organism evidence="13 14">
    <name type="scientific">Babesia ovis</name>
    <dbReference type="NCBI Taxonomy" id="5869"/>
    <lineage>
        <taxon>Eukaryota</taxon>
        <taxon>Sar</taxon>
        <taxon>Alveolata</taxon>
        <taxon>Apicomplexa</taxon>
        <taxon>Aconoidasida</taxon>
        <taxon>Piroplasmida</taxon>
        <taxon>Babesiidae</taxon>
        <taxon>Babesia</taxon>
    </lineage>
</organism>
<dbReference type="GO" id="GO:0005634">
    <property type="term" value="C:nucleus"/>
    <property type="evidence" value="ECO:0007669"/>
    <property type="project" value="UniProtKB-SubCell"/>
</dbReference>
<comment type="similarity">
    <text evidence="5">Belongs to the ubiquitin conjugation factor E4 family.</text>
</comment>
<dbReference type="GO" id="GO:0000151">
    <property type="term" value="C:ubiquitin ligase complex"/>
    <property type="evidence" value="ECO:0007669"/>
    <property type="project" value="InterPro"/>
</dbReference>
<dbReference type="EC" id="2.3.2.27" evidence="6"/>